<sequence>MHELLHADLKLKGFRQHLTMLRVDDNDMVQHVVQALDNELQHHRMFPAFVAAGLDPSKFYCDSDGQTYKSVRTELKRMKPKVATTGYLFLKYLSAIAPGGAGTDADREQLKRFFRLTVPGEKMAKIDAAAEMLLAWGGGTSLDAGPVIRDILEVLGFNGWWIGASHNFPKDGHFIGAPFTMQDAERYAEVSQG</sequence>
<name>A0A2S8B0Q5_9SPHN</name>
<evidence type="ECO:0000313" key="1">
    <source>
        <dbReference type="EMBL" id="PQM25898.1"/>
    </source>
</evidence>
<proteinExistence type="predicted"/>
<keyword evidence="2" id="KW-1185">Reference proteome</keyword>
<comment type="caution">
    <text evidence="1">The sequence shown here is derived from an EMBL/GenBank/DDBJ whole genome shotgun (WGS) entry which is preliminary data.</text>
</comment>
<dbReference type="EMBL" id="PHFW01000003">
    <property type="protein sequence ID" value="PQM25898.1"/>
    <property type="molecule type" value="Genomic_DNA"/>
</dbReference>
<protein>
    <submittedName>
        <fullName evidence="1">Uncharacterized protein</fullName>
    </submittedName>
</protein>
<dbReference type="Proteomes" id="UP000238954">
    <property type="component" value="Chromosome"/>
</dbReference>
<accession>A0A2S8B0Q5</accession>
<evidence type="ECO:0000313" key="2">
    <source>
        <dbReference type="Proteomes" id="UP000238954"/>
    </source>
</evidence>
<organism evidence="1 2">
    <name type="scientific">Sphingopyxis lindanitolerans</name>
    <dbReference type="NCBI Taxonomy" id="2054227"/>
    <lineage>
        <taxon>Bacteria</taxon>
        <taxon>Pseudomonadati</taxon>
        <taxon>Pseudomonadota</taxon>
        <taxon>Alphaproteobacteria</taxon>
        <taxon>Sphingomonadales</taxon>
        <taxon>Sphingomonadaceae</taxon>
        <taxon>Sphingopyxis</taxon>
    </lineage>
</organism>
<gene>
    <name evidence="1" type="ORF">CVO77_12345</name>
</gene>
<dbReference type="AlphaFoldDB" id="A0A2S8B0Q5"/>
<reference evidence="2" key="1">
    <citation type="submission" date="2017-11" db="EMBL/GenBank/DDBJ databases">
        <title>The complete genome sequence of Sphingopyxis pomeranensis sp. nov. strain WS5A3p.</title>
        <authorList>
            <person name="Kaminski M.A."/>
        </authorList>
    </citation>
    <scope>NUCLEOTIDE SEQUENCE [LARGE SCALE GENOMIC DNA]</scope>
    <source>
        <strain evidence="2">WS5A3p</strain>
    </source>
</reference>